<dbReference type="AlphaFoldDB" id="G8RNL9"/>
<accession>G8RNL9</accession>
<dbReference type="STRING" id="710685.MycrhN_1942"/>
<dbReference type="Proteomes" id="UP000005442">
    <property type="component" value="Chromosome"/>
</dbReference>
<keyword evidence="3" id="KW-1185">Reference proteome</keyword>
<dbReference type="RefSeq" id="WP_014210363.1">
    <property type="nucleotide sequence ID" value="NC_016604.1"/>
</dbReference>
<evidence type="ECO:0000313" key="2">
    <source>
        <dbReference type="EMBL" id="AEV72549.1"/>
    </source>
</evidence>
<dbReference type="PATRIC" id="fig|710685.3.peg.1952"/>
<dbReference type="HOGENOM" id="CLU_141594_0_0_11"/>
<organism evidence="2 3">
    <name type="scientific">Mycolicibacterium rhodesiae (strain NBB3)</name>
    <name type="common">Mycobacterium rhodesiae</name>
    <dbReference type="NCBI Taxonomy" id="710685"/>
    <lineage>
        <taxon>Bacteria</taxon>
        <taxon>Bacillati</taxon>
        <taxon>Actinomycetota</taxon>
        <taxon>Actinomycetes</taxon>
        <taxon>Mycobacteriales</taxon>
        <taxon>Mycobacteriaceae</taxon>
        <taxon>Mycolicibacterium</taxon>
    </lineage>
</organism>
<dbReference type="Pfam" id="PF05305">
    <property type="entry name" value="DUF732"/>
    <property type="match status" value="1"/>
</dbReference>
<gene>
    <name evidence="2" type="ordered locus">MycrhN_1942</name>
</gene>
<dbReference type="InterPro" id="IPR007969">
    <property type="entry name" value="DUF732"/>
</dbReference>
<reference evidence="2 3" key="1">
    <citation type="submission" date="2011-12" db="EMBL/GenBank/DDBJ databases">
        <title>Complete sequence of Mycobacterium rhodesiae NBB3.</title>
        <authorList>
            <consortium name="US DOE Joint Genome Institute"/>
            <person name="Lucas S."/>
            <person name="Han J."/>
            <person name="Lapidus A."/>
            <person name="Cheng J.-F."/>
            <person name="Goodwin L."/>
            <person name="Pitluck S."/>
            <person name="Peters L."/>
            <person name="Mikhailova N."/>
            <person name="Gu W."/>
            <person name="Detter J.C."/>
            <person name="Han C."/>
            <person name="Tapia R."/>
            <person name="Land M."/>
            <person name="Hauser L."/>
            <person name="Kyrpides N."/>
            <person name="Ivanova N."/>
            <person name="Pagani I."/>
            <person name="Mattes T."/>
            <person name="Holmes A."/>
            <person name="Rutledge P."/>
            <person name="Paulsen I."/>
            <person name="Coleman N."/>
            <person name="Woyke T."/>
        </authorList>
    </citation>
    <scope>NUCLEOTIDE SEQUENCE [LARGE SCALE GENOMIC DNA]</scope>
    <source>
        <strain evidence="2 3">NBB3</strain>
    </source>
</reference>
<evidence type="ECO:0000259" key="1">
    <source>
        <dbReference type="Pfam" id="PF05305"/>
    </source>
</evidence>
<dbReference type="eggNOG" id="ENOG5031PVG">
    <property type="taxonomic scope" value="Bacteria"/>
</dbReference>
<proteinExistence type="predicted"/>
<dbReference type="KEGG" id="mrh:MycrhN_1942"/>
<protein>
    <recommendedName>
        <fullName evidence="1">DUF732 domain-containing protein</fullName>
    </recommendedName>
</protein>
<dbReference type="OrthoDB" id="4560359at2"/>
<dbReference type="EMBL" id="CP003169">
    <property type="protein sequence ID" value="AEV72549.1"/>
    <property type="molecule type" value="Genomic_DNA"/>
</dbReference>
<feature type="domain" description="DUF732" evidence="1">
    <location>
        <begin position="82"/>
        <end position="127"/>
    </location>
</feature>
<sequence>MQLSVRRRVGQAPLSGWLATSATTLLVASIPALVTGCSGNDMMATIGMPTSATATAHGQASTPPGPVQADGQSDDMVVTAQQRTYLDALNAAGVHPSSDLAALSIGSYVCQARAAKQNDQAVWDSVLPLVRSDVRDGGHLSSIAPSSVNVDSVTADYIRTATERLC</sequence>
<evidence type="ECO:0000313" key="3">
    <source>
        <dbReference type="Proteomes" id="UP000005442"/>
    </source>
</evidence>
<name>G8RNL9_MYCRN</name>